<gene>
    <name evidence="1" type="ORF">EpCFBP13511_24360</name>
</gene>
<protein>
    <submittedName>
        <fullName evidence="1">Uncharacterized protein</fullName>
    </submittedName>
</protein>
<proteinExistence type="predicted"/>
<evidence type="ECO:0000313" key="2">
    <source>
        <dbReference type="Proteomes" id="UP000306393"/>
    </source>
</evidence>
<name>A0A4U3EK94_9GAMM</name>
<dbReference type="EMBL" id="QGAC01000071">
    <property type="protein sequence ID" value="TKJ80623.1"/>
    <property type="molecule type" value="Genomic_DNA"/>
</dbReference>
<organism evidence="1 2">
    <name type="scientific">Erwinia persicina</name>
    <dbReference type="NCBI Taxonomy" id="55211"/>
    <lineage>
        <taxon>Bacteria</taxon>
        <taxon>Pseudomonadati</taxon>
        <taxon>Pseudomonadota</taxon>
        <taxon>Gammaproteobacteria</taxon>
        <taxon>Enterobacterales</taxon>
        <taxon>Erwiniaceae</taxon>
        <taxon>Erwinia</taxon>
    </lineage>
</organism>
<dbReference type="InterPro" id="IPR009921">
    <property type="entry name" value="YehS-like"/>
</dbReference>
<dbReference type="OrthoDB" id="6555921at2"/>
<dbReference type="Pfam" id="PF07308">
    <property type="entry name" value="DUF1456"/>
    <property type="match status" value="1"/>
</dbReference>
<dbReference type="AlphaFoldDB" id="A0A4U3EK94"/>
<dbReference type="Proteomes" id="UP000306393">
    <property type="component" value="Unassembled WGS sequence"/>
</dbReference>
<sequence>MQSGGQPWLYLTDSRQKGYRSTCVISGFHVQQKISQCRVNSLNTHLNLSTVISIMAADTIPTNDVFKDLCLLLRLHKDKEYIAELFERKGWEVSKAKINAWSKRAGDFNRDFRPMPEQALRDFIDALKEEKLVEDGPALL</sequence>
<evidence type="ECO:0000313" key="1">
    <source>
        <dbReference type="EMBL" id="TKJ80623.1"/>
    </source>
</evidence>
<reference evidence="1 2" key="1">
    <citation type="journal article" date="2019" name="Sci. Rep.">
        <title>Differences in resource use lead to coexistence of seed-transmitted microbial populations.</title>
        <authorList>
            <person name="Torres-Cortes G."/>
            <person name="Garcia B.J."/>
            <person name="Compant S."/>
            <person name="Rezki S."/>
            <person name="Jones P."/>
            <person name="Preveaux A."/>
            <person name="Briand M."/>
            <person name="Roulet A."/>
            <person name="Bouchez O."/>
            <person name="Jacobson D."/>
            <person name="Barret M."/>
        </authorList>
    </citation>
    <scope>NUCLEOTIDE SEQUENCE [LARGE SCALE GENOMIC DNA]</scope>
    <source>
        <strain evidence="1 2">CFBP13511</strain>
    </source>
</reference>
<comment type="caution">
    <text evidence="1">The sequence shown here is derived from an EMBL/GenBank/DDBJ whole genome shotgun (WGS) entry which is preliminary data.</text>
</comment>
<accession>A0A4U3EK94</accession>